<dbReference type="GO" id="GO:0004748">
    <property type="term" value="F:ribonucleoside-diphosphate reductase activity, thioredoxin disulfide as acceptor"/>
    <property type="evidence" value="ECO:0007669"/>
    <property type="project" value="TreeGrafter"/>
</dbReference>
<protein>
    <submittedName>
        <fullName evidence="1">Uncharacterized protein</fullName>
    </submittedName>
</protein>
<proteinExistence type="predicted"/>
<dbReference type="AlphaFoldDB" id="A0AAE1H6N5"/>
<dbReference type="GO" id="GO:0009263">
    <property type="term" value="P:deoxyribonucleotide biosynthetic process"/>
    <property type="evidence" value="ECO:0007669"/>
    <property type="project" value="InterPro"/>
</dbReference>
<evidence type="ECO:0000313" key="1">
    <source>
        <dbReference type="EMBL" id="KAK3915761.1"/>
    </source>
</evidence>
<dbReference type="InterPro" id="IPR000358">
    <property type="entry name" value="RNR_small_fam"/>
</dbReference>
<gene>
    <name evidence="1" type="ORF">KUF71_005907</name>
</gene>
<dbReference type="PANTHER" id="PTHR23409">
    <property type="entry name" value="RIBONUCLEOSIDE-DIPHOSPHATE REDUCTASE SMALL CHAIN"/>
    <property type="match status" value="1"/>
</dbReference>
<evidence type="ECO:0000313" key="2">
    <source>
        <dbReference type="Proteomes" id="UP001219518"/>
    </source>
</evidence>
<dbReference type="PANTHER" id="PTHR23409:SF21">
    <property type="entry name" value="CAPSID PROTEIN"/>
    <property type="match status" value="1"/>
</dbReference>
<accession>A0AAE1H6N5</accession>
<dbReference type="Proteomes" id="UP001219518">
    <property type="component" value="Unassembled WGS sequence"/>
</dbReference>
<comment type="caution">
    <text evidence="1">The sequence shown here is derived from an EMBL/GenBank/DDBJ whole genome shotgun (WGS) entry which is preliminary data.</text>
</comment>
<sequence>MAYLHHTTSAAVMTQGDLWTTPETNICIDRSKKVPCKPSVAIQHSSSTVLFYVAGTSEAIDGSDTELDVTFRIVDADMKPFAGTATSDAAPVNYILHSMFSQVDMCLGGTLVSQSAMTYGLRSIIESTISYDKPAKDSHMTMRMWHKDTAGHMDAYTGDANEGLKKRRERVKNSKIVKVRGPLHCDFLTNQGKFILPNIDLEIKLTRAKDAFALMSTAQNERIEILDATLWVRKVALSPSVSLGHAHALERAPARYPFTRTSVKTITIPSGLRDKSIPNLHIGQVPKRITIAFVSNMAFNGSYRHNPYNFQHFNLNYMALYVDSEQYPAIPFTPDFGNDLWTDEYNSTFSDTGIKFKDEGHNISYDEYGRGYTLFCFDLTPDMSAHEPHWNLQKHGVVRLELRFKNELANAINCICYSEFDNIIEIDKNRHVVVDYNV</sequence>
<name>A0AAE1H6N5_9NEOP</name>
<reference evidence="1" key="1">
    <citation type="submission" date="2021-07" db="EMBL/GenBank/DDBJ databases">
        <authorList>
            <person name="Catto M.A."/>
            <person name="Jacobson A."/>
            <person name="Kennedy G."/>
            <person name="Labadie P."/>
            <person name="Hunt B.G."/>
            <person name="Srinivasan R."/>
        </authorList>
    </citation>
    <scope>NUCLEOTIDE SEQUENCE</scope>
    <source>
        <strain evidence="1">PL_HMW_Pooled</strain>
        <tissue evidence="1">Head</tissue>
    </source>
</reference>
<dbReference type="EMBL" id="JAHWGI010000462">
    <property type="protein sequence ID" value="KAK3915761.1"/>
    <property type="molecule type" value="Genomic_DNA"/>
</dbReference>
<reference evidence="1" key="2">
    <citation type="journal article" date="2023" name="BMC Genomics">
        <title>Pest status, molecular evolution, and epigenetic factors derived from the genome assembly of Frankliniella fusca, a thysanopteran phytovirus vector.</title>
        <authorList>
            <person name="Catto M.A."/>
            <person name="Labadie P.E."/>
            <person name="Jacobson A.L."/>
            <person name="Kennedy G.G."/>
            <person name="Srinivasan R."/>
            <person name="Hunt B.G."/>
        </authorList>
    </citation>
    <scope>NUCLEOTIDE SEQUENCE</scope>
    <source>
        <strain evidence="1">PL_HMW_Pooled</strain>
    </source>
</reference>
<keyword evidence="2" id="KW-1185">Reference proteome</keyword>
<organism evidence="1 2">
    <name type="scientific">Frankliniella fusca</name>
    <dbReference type="NCBI Taxonomy" id="407009"/>
    <lineage>
        <taxon>Eukaryota</taxon>
        <taxon>Metazoa</taxon>
        <taxon>Ecdysozoa</taxon>
        <taxon>Arthropoda</taxon>
        <taxon>Hexapoda</taxon>
        <taxon>Insecta</taxon>
        <taxon>Pterygota</taxon>
        <taxon>Neoptera</taxon>
        <taxon>Paraneoptera</taxon>
        <taxon>Thysanoptera</taxon>
        <taxon>Terebrantia</taxon>
        <taxon>Thripoidea</taxon>
        <taxon>Thripidae</taxon>
        <taxon>Frankliniella</taxon>
    </lineage>
</organism>
<dbReference type="GO" id="GO:0005829">
    <property type="term" value="C:cytosol"/>
    <property type="evidence" value="ECO:0007669"/>
    <property type="project" value="TreeGrafter"/>
</dbReference>